<keyword evidence="5" id="KW-0997">Cell inner membrane</keyword>
<comment type="similarity">
    <text evidence="2">Belongs to the TonB family.</text>
</comment>
<keyword evidence="12" id="KW-1185">Reference proteome</keyword>
<sequence>MNRSQNIPCYTLLALILISLGCEVQEVIPASDLIESKKDVNPEEQALIYFAPIQYPSFPGGEEERLRFMTKHLKYPNDYKGCIEGRVYVQFLVTKRGKVTEAEIVKGLDKKLDKEALKVVKQFPDFIPGKIDGKPVPQRMIIPVYLNQ</sequence>
<evidence type="ECO:0000259" key="10">
    <source>
        <dbReference type="Pfam" id="PF03544"/>
    </source>
</evidence>
<name>A0ABT3RNG6_9BACT</name>
<evidence type="ECO:0000313" key="11">
    <source>
        <dbReference type="EMBL" id="MCX2742888.1"/>
    </source>
</evidence>
<keyword evidence="3" id="KW-0813">Transport</keyword>
<comment type="subcellular location">
    <subcellularLocation>
        <location evidence="1">Cell inner membrane</location>
        <topology evidence="1">Single-pass membrane protein</topology>
        <orientation evidence="1">Periplasmic side</orientation>
    </subcellularLocation>
</comment>
<evidence type="ECO:0000256" key="3">
    <source>
        <dbReference type="ARBA" id="ARBA00022448"/>
    </source>
</evidence>
<dbReference type="RefSeq" id="WP_266055237.1">
    <property type="nucleotide sequence ID" value="NZ_JAPFQN010000002.1"/>
</dbReference>
<evidence type="ECO:0000256" key="9">
    <source>
        <dbReference type="ARBA" id="ARBA00023136"/>
    </source>
</evidence>
<evidence type="ECO:0000256" key="5">
    <source>
        <dbReference type="ARBA" id="ARBA00022519"/>
    </source>
</evidence>
<dbReference type="EMBL" id="JAPFQN010000002">
    <property type="protein sequence ID" value="MCX2742888.1"/>
    <property type="molecule type" value="Genomic_DNA"/>
</dbReference>
<keyword evidence="6" id="KW-0812">Transmembrane</keyword>
<reference evidence="11 12" key="1">
    <citation type="submission" date="2022-11" db="EMBL/GenBank/DDBJ databases">
        <title>The characterization of three novel Bacteroidetes species and genomic analysis of their roles in tidal elemental geochemical cycles.</title>
        <authorList>
            <person name="Ma K."/>
        </authorList>
    </citation>
    <scope>NUCLEOTIDE SEQUENCE [LARGE SCALE GENOMIC DNA]</scope>
    <source>
        <strain evidence="11 12">M17</strain>
    </source>
</reference>
<evidence type="ECO:0000256" key="7">
    <source>
        <dbReference type="ARBA" id="ARBA00022927"/>
    </source>
</evidence>
<evidence type="ECO:0000256" key="6">
    <source>
        <dbReference type="ARBA" id="ARBA00022692"/>
    </source>
</evidence>
<dbReference type="NCBIfam" id="TIGR01352">
    <property type="entry name" value="tonB_Cterm"/>
    <property type="match status" value="1"/>
</dbReference>
<keyword evidence="8" id="KW-1133">Transmembrane helix</keyword>
<keyword evidence="7" id="KW-0653">Protein transport</keyword>
<evidence type="ECO:0000256" key="1">
    <source>
        <dbReference type="ARBA" id="ARBA00004383"/>
    </source>
</evidence>
<accession>A0ABT3RNG6</accession>
<dbReference type="PROSITE" id="PS51257">
    <property type="entry name" value="PROKAR_LIPOPROTEIN"/>
    <property type="match status" value="1"/>
</dbReference>
<evidence type="ECO:0000256" key="2">
    <source>
        <dbReference type="ARBA" id="ARBA00006555"/>
    </source>
</evidence>
<comment type="caution">
    <text evidence="11">The sequence shown here is derived from an EMBL/GenBank/DDBJ whole genome shotgun (WGS) entry which is preliminary data.</text>
</comment>
<feature type="domain" description="TonB C-terminal" evidence="10">
    <location>
        <begin position="73"/>
        <end position="144"/>
    </location>
</feature>
<evidence type="ECO:0000256" key="8">
    <source>
        <dbReference type="ARBA" id="ARBA00022989"/>
    </source>
</evidence>
<dbReference type="Gene3D" id="3.30.1150.10">
    <property type="match status" value="1"/>
</dbReference>
<evidence type="ECO:0000313" key="12">
    <source>
        <dbReference type="Proteomes" id="UP001209885"/>
    </source>
</evidence>
<dbReference type="InterPro" id="IPR006260">
    <property type="entry name" value="TonB/TolA_C"/>
</dbReference>
<dbReference type="Pfam" id="PF03544">
    <property type="entry name" value="TonB_C"/>
    <property type="match status" value="1"/>
</dbReference>
<dbReference type="Proteomes" id="UP001209885">
    <property type="component" value="Unassembled WGS sequence"/>
</dbReference>
<keyword evidence="9" id="KW-0472">Membrane</keyword>
<dbReference type="InterPro" id="IPR037682">
    <property type="entry name" value="TonB_C"/>
</dbReference>
<dbReference type="SUPFAM" id="SSF74653">
    <property type="entry name" value="TolA/TonB C-terminal domain"/>
    <property type="match status" value="1"/>
</dbReference>
<protein>
    <submittedName>
        <fullName evidence="11">Energy transducer TonB</fullName>
    </submittedName>
</protein>
<organism evidence="11 12">
    <name type="scientific">Mangrovivirga halotolerans</name>
    <dbReference type="NCBI Taxonomy" id="2993936"/>
    <lineage>
        <taxon>Bacteria</taxon>
        <taxon>Pseudomonadati</taxon>
        <taxon>Bacteroidota</taxon>
        <taxon>Cytophagia</taxon>
        <taxon>Cytophagales</taxon>
        <taxon>Mangrovivirgaceae</taxon>
        <taxon>Mangrovivirga</taxon>
    </lineage>
</organism>
<proteinExistence type="inferred from homology"/>
<gene>
    <name evidence="11" type="ORF">OO013_03360</name>
</gene>
<dbReference type="PANTHER" id="PTHR33446">
    <property type="entry name" value="PROTEIN TONB-RELATED"/>
    <property type="match status" value="1"/>
</dbReference>
<dbReference type="PANTHER" id="PTHR33446:SF2">
    <property type="entry name" value="PROTEIN TONB"/>
    <property type="match status" value="1"/>
</dbReference>
<evidence type="ECO:0000256" key="4">
    <source>
        <dbReference type="ARBA" id="ARBA00022475"/>
    </source>
</evidence>
<dbReference type="InterPro" id="IPR051045">
    <property type="entry name" value="TonB-dependent_transducer"/>
</dbReference>
<keyword evidence="4" id="KW-1003">Cell membrane</keyword>